<evidence type="ECO:0000313" key="3">
    <source>
        <dbReference type="EMBL" id="MDS1269430.1"/>
    </source>
</evidence>
<name>A0ABU2H3K0_9ACTN</name>
<comment type="function">
    <text evidence="2">Required for maturation of urease via the functional incorporation of the urease nickel metallocenter.</text>
</comment>
<dbReference type="EMBL" id="JAVLVT010000001">
    <property type="protein sequence ID" value="MDS1269430.1"/>
    <property type="molecule type" value="Genomic_DNA"/>
</dbReference>
<dbReference type="RefSeq" id="WP_310910900.1">
    <property type="nucleotide sequence ID" value="NZ_JAVLVT010000001.1"/>
</dbReference>
<reference evidence="4" key="1">
    <citation type="submission" date="2023-07" db="EMBL/GenBank/DDBJ databases">
        <title>Novel species in the genus Lipingzhangella isolated from Sambhar Salt Lake.</title>
        <authorList>
            <person name="Jiya N."/>
            <person name="Kajale S."/>
            <person name="Sharma A."/>
        </authorList>
    </citation>
    <scope>NUCLEOTIDE SEQUENCE [LARGE SCALE GENOMIC DNA]</scope>
    <source>
        <strain evidence="4">LS1_29</strain>
    </source>
</reference>
<evidence type="ECO:0000256" key="2">
    <source>
        <dbReference type="HAMAP-Rule" id="MF_01384"/>
    </source>
</evidence>
<dbReference type="InterPro" id="IPR002669">
    <property type="entry name" value="UreD"/>
</dbReference>
<proteinExistence type="inferred from homology"/>
<sequence>MSIPQPTRIVVDADPCTGHSRTRVLQPGRFLAPRPLRPTGAAARIALVGTRASLCAGDELELHVEADVGSAVELVDPGGTVAYHMRGGRARWEAHITLARGSRLAWREQPFVVSTGATVHRGMHAELDADARLLCWETLVLGRGGEDGGTLDTRTRVHQAGAELLAEDLDLRAPDARQLPGILGPHRVLGQVTLVGTRPPEAASPQRLDLADPGALQRQLCASTHVCDAQLAPVWQRWRELL</sequence>
<comment type="subcellular location">
    <subcellularLocation>
        <location evidence="2">Cytoplasm</location>
    </subcellularLocation>
</comment>
<gene>
    <name evidence="2" type="primary">ureD</name>
    <name evidence="3" type="ORF">RIF23_03870</name>
</gene>
<dbReference type="Pfam" id="PF01774">
    <property type="entry name" value="UreD"/>
    <property type="match status" value="1"/>
</dbReference>
<protein>
    <recommendedName>
        <fullName evidence="2">Urease accessory protein UreD</fullName>
    </recommendedName>
</protein>
<dbReference type="Proteomes" id="UP001250214">
    <property type="component" value="Unassembled WGS sequence"/>
</dbReference>
<dbReference type="HAMAP" id="MF_01384">
    <property type="entry name" value="UreD"/>
    <property type="match status" value="1"/>
</dbReference>
<keyword evidence="2" id="KW-0963">Cytoplasm</keyword>
<keyword evidence="4" id="KW-1185">Reference proteome</keyword>
<organism evidence="3 4">
    <name type="scientific">Lipingzhangella rawalii</name>
    <dbReference type="NCBI Taxonomy" id="2055835"/>
    <lineage>
        <taxon>Bacteria</taxon>
        <taxon>Bacillati</taxon>
        <taxon>Actinomycetota</taxon>
        <taxon>Actinomycetes</taxon>
        <taxon>Streptosporangiales</taxon>
        <taxon>Nocardiopsidaceae</taxon>
        <taxon>Lipingzhangella</taxon>
    </lineage>
</organism>
<evidence type="ECO:0000256" key="1">
    <source>
        <dbReference type="ARBA" id="ARBA00023186"/>
    </source>
</evidence>
<comment type="caution">
    <text evidence="3">The sequence shown here is derived from an EMBL/GenBank/DDBJ whole genome shotgun (WGS) entry which is preliminary data.</text>
</comment>
<keyword evidence="1 2" id="KW-0143">Chaperone</keyword>
<accession>A0ABU2H3K0</accession>
<evidence type="ECO:0000313" key="4">
    <source>
        <dbReference type="Proteomes" id="UP001250214"/>
    </source>
</evidence>
<comment type="subunit">
    <text evidence="2">UreD, UreF and UreG form a complex that acts as a GTP-hydrolysis-dependent molecular chaperone, activating the urease apoprotein by helping to assemble the nickel containing metallocenter of UreC. The UreE protein probably delivers the nickel.</text>
</comment>
<comment type="similarity">
    <text evidence="2">Belongs to the UreD family.</text>
</comment>
<keyword evidence="2" id="KW-0996">Nickel insertion</keyword>